<name>A0A1N7F194_9EURY</name>
<dbReference type="Proteomes" id="UP000185936">
    <property type="component" value="Unassembled WGS sequence"/>
</dbReference>
<feature type="transmembrane region" description="Helical" evidence="2">
    <location>
        <begin position="125"/>
        <end position="146"/>
    </location>
</feature>
<keyword evidence="2" id="KW-0472">Membrane</keyword>
<organism evidence="4 5">
    <name type="scientific">Natronorubrum thiooxidans</name>
    <dbReference type="NCBI Taxonomy" id="308853"/>
    <lineage>
        <taxon>Archaea</taxon>
        <taxon>Methanobacteriati</taxon>
        <taxon>Methanobacteriota</taxon>
        <taxon>Stenosarchaea group</taxon>
        <taxon>Halobacteria</taxon>
        <taxon>Halobacteriales</taxon>
        <taxon>Natrialbaceae</taxon>
        <taxon>Natronorubrum</taxon>
    </lineage>
</organism>
<feature type="transmembrane region" description="Helical" evidence="2">
    <location>
        <begin position="91"/>
        <end position="113"/>
    </location>
</feature>
<evidence type="ECO:0000313" key="4">
    <source>
        <dbReference type="EMBL" id="SIR94163.1"/>
    </source>
</evidence>
<accession>A0A1N7F194</accession>
<dbReference type="PROSITE" id="PS50850">
    <property type="entry name" value="MFS"/>
    <property type="match status" value="1"/>
</dbReference>
<evidence type="ECO:0000256" key="1">
    <source>
        <dbReference type="SAM" id="MobiDB-lite"/>
    </source>
</evidence>
<gene>
    <name evidence="4" type="ORF">SAMN05421752_105252</name>
</gene>
<dbReference type="InterPro" id="IPR036259">
    <property type="entry name" value="MFS_trans_sf"/>
</dbReference>
<feature type="compositionally biased region" description="Polar residues" evidence="1">
    <location>
        <begin position="13"/>
        <end position="33"/>
    </location>
</feature>
<dbReference type="RefSeq" id="WP_076608954.1">
    <property type="nucleotide sequence ID" value="NZ_FTNR01000005.1"/>
</dbReference>
<dbReference type="GO" id="GO:0022857">
    <property type="term" value="F:transmembrane transporter activity"/>
    <property type="evidence" value="ECO:0007669"/>
    <property type="project" value="InterPro"/>
</dbReference>
<evidence type="ECO:0000259" key="3">
    <source>
        <dbReference type="PROSITE" id="PS50850"/>
    </source>
</evidence>
<evidence type="ECO:0000313" key="5">
    <source>
        <dbReference type="Proteomes" id="UP000185936"/>
    </source>
</evidence>
<dbReference type="OrthoDB" id="164016at2157"/>
<feature type="transmembrane region" description="Helical" evidence="2">
    <location>
        <begin position="49"/>
        <end position="71"/>
    </location>
</feature>
<feature type="region of interest" description="Disordered" evidence="1">
    <location>
        <begin position="1"/>
        <end position="33"/>
    </location>
</feature>
<sequence>MSDSNLEADGTSGYDTDNSTQRQPPQSGVEQESITDVLTKPLTQAYVKAIVALYALLGAGMGLMVIFGNVIDQAILDVPGSGGDLLALTFAQIPISTAPYIAALLALFVGGYLGNRMGVDDRQTMITGAAGTLAGTVVLWVLSSFLAASQIDSISIDVAGLIVNGIVLGLLVGGIAAGTVYVMRNLVPDGQQATA</sequence>
<keyword evidence="5" id="KW-1185">Reference proteome</keyword>
<dbReference type="InterPro" id="IPR020846">
    <property type="entry name" value="MFS_dom"/>
</dbReference>
<dbReference type="AlphaFoldDB" id="A0A1N7F194"/>
<keyword evidence="2" id="KW-0812">Transmembrane</keyword>
<reference evidence="5" key="1">
    <citation type="submission" date="2017-01" db="EMBL/GenBank/DDBJ databases">
        <authorList>
            <person name="Varghese N."/>
            <person name="Submissions S."/>
        </authorList>
    </citation>
    <scope>NUCLEOTIDE SEQUENCE [LARGE SCALE GENOMIC DNA]</scope>
    <source>
        <strain evidence="5">type strain: HArc-</strain>
    </source>
</reference>
<dbReference type="SUPFAM" id="SSF103473">
    <property type="entry name" value="MFS general substrate transporter"/>
    <property type="match status" value="1"/>
</dbReference>
<keyword evidence="2" id="KW-1133">Transmembrane helix</keyword>
<feature type="domain" description="Major facilitator superfamily (MFS) profile" evidence="3">
    <location>
        <begin position="48"/>
        <end position="195"/>
    </location>
</feature>
<proteinExistence type="predicted"/>
<dbReference type="EMBL" id="FTNR01000005">
    <property type="protein sequence ID" value="SIR94163.1"/>
    <property type="molecule type" value="Genomic_DNA"/>
</dbReference>
<evidence type="ECO:0000256" key="2">
    <source>
        <dbReference type="SAM" id="Phobius"/>
    </source>
</evidence>
<protein>
    <recommendedName>
        <fullName evidence="3">Major facilitator superfamily (MFS) profile domain-containing protein</fullName>
    </recommendedName>
</protein>
<feature type="transmembrane region" description="Helical" evidence="2">
    <location>
        <begin position="158"/>
        <end position="182"/>
    </location>
</feature>